<dbReference type="Pfam" id="PF09409">
    <property type="entry name" value="PUB"/>
    <property type="match status" value="1"/>
</dbReference>
<dbReference type="OMA" id="YETPGIC"/>
<protein>
    <recommendedName>
        <fullName evidence="2">UBX domain-containing protein</fullName>
    </recommendedName>
</protein>
<proteinExistence type="predicted"/>
<reference evidence="3 4" key="1">
    <citation type="journal article" date="2015" name="Sci. Rep.">
        <title>Genome of the facultative scuticociliatosis pathogen Pseudocohnilembus persalinus provides insight into its virulence through horizontal gene transfer.</title>
        <authorList>
            <person name="Xiong J."/>
            <person name="Wang G."/>
            <person name="Cheng J."/>
            <person name="Tian M."/>
            <person name="Pan X."/>
            <person name="Warren A."/>
            <person name="Jiang C."/>
            <person name="Yuan D."/>
            <person name="Miao W."/>
        </authorList>
    </citation>
    <scope>NUCLEOTIDE SEQUENCE [LARGE SCALE GENOMIC DNA]</scope>
    <source>
        <strain evidence="3">36N120E</strain>
    </source>
</reference>
<dbReference type="InterPro" id="IPR029071">
    <property type="entry name" value="Ubiquitin-like_domsf"/>
</dbReference>
<dbReference type="SUPFAM" id="SSF54236">
    <property type="entry name" value="Ubiquitin-like"/>
    <property type="match status" value="1"/>
</dbReference>
<dbReference type="Gene3D" id="1.20.58.2190">
    <property type="match status" value="1"/>
</dbReference>
<dbReference type="GO" id="GO:0012506">
    <property type="term" value="C:vesicle membrane"/>
    <property type="evidence" value="ECO:0007669"/>
    <property type="project" value="TreeGrafter"/>
</dbReference>
<dbReference type="InterPro" id="IPR036339">
    <property type="entry name" value="PUB-like_dom_sf"/>
</dbReference>
<dbReference type="CDD" id="cd16118">
    <property type="entry name" value="UBX2_UBXN9"/>
    <property type="match status" value="1"/>
</dbReference>
<evidence type="ECO:0000313" key="3">
    <source>
        <dbReference type="EMBL" id="KRW99202.1"/>
    </source>
</evidence>
<evidence type="ECO:0000256" key="1">
    <source>
        <dbReference type="SAM" id="Coils"/>
    </source>
</evidence>
<sequence>MSYARKILEEIAQEQKRPVSMVEEQIKVLEDNWYDSQEALQDIDEQILQSFNFPKRLQILFLQKLGKSQTQQQQQEQVQQNQQQQQQLQQQQQQSQQQQSQQQSQFDNQKMEEEIQQKLKTIYPQQQQSFEEQKQQVQKNQNKVQIQQKDQDTSEDQIIDQIHIEIEDNEKFINAMQMLYKILFNIDQNPSEEKFRTLKKSNQKLQDLLFQYPSTSELLKHCQFFEQNDLLILDVKRIDQGLLKRVMSTIQKRAEEIAKLRTFNPYKTHSNIVQGTTNNSQLYQQTGAVSFYDKLSELKQKRDQIMSQPIKNRRIRCYLKGTQSLVEPEEVDDKEYKQMLKDAIIKMAGEEIGFTSKRKQEYNQLLKQQVYQETVIRVKFPHEVVFEAVFSPKETIQDLMNFLKEHLEDPTIDFYIFEAPPKRIFKGNDLKLSFYELEALPGGNYFFGIKDQKLENQQKHFLKQIWIDQL</sequence>
<organism evidence="3 4">
    <name type="scientific">Pseudocohnilembus persalinus</name>
    <name type="common">Ciliate</name>
    <dbReference type="NCBI Taxonomy" id="266149"/>
    <lineage>
        <taxon>Eukaryota</taxon>
        <taxon>Sar</taxon>
        <taxon>Alveolata</taxon>
        <taxon>Ciliophora</taxon>
        <taxon>Intramacronucleata</taxon>
        <taxon>Oligohymenophorea</taxon>
        <taxon>Scuticociliatia</taxon>
        <taxon>Philasterida</taxon>
        <taxon>Pseudocohnilembidae</taxon>
        <taxon>Pseudocohnilembus</taxon>
    </lineage>
</organism>
<dbReference type="CDD" id="cd09212">
    <property type="entry name" value="PUB"/>
    <property type="match status" value="1"/>
</dbReference>
<evidence type="ECO:0000259" key="2">
    <source>
        <dbReference type="PROSITE" id="PS50033"/>
    </source>
</evidence>
<evidence type="ECO:0000313" key="4">
    <source>
        <dbReference type="Proteomes" id="UP000054937"/>
    </source>
</evidence>
<dbReference type="OrthoDB" id="312784at2759"/>
<dbReference type="EMBL" id="LDAU01000220">
    <property type="protein sequence ID" value="KRW99202.1"/>
    <property type="molecule type" value="Genomic_DNA"/>
</dbReference>
<dbReference type="InterPro" id="IPR001012">
    <property type="entry name" value="UBX_dom"/>
</dbReference>
<dbReference type="GO" id="GO:0005737">
    <property type="term" value="C:cytoplasm"/>
    <property type="evidence" value="ECO:0007669"/>
    <property type="project" value="TreeGrafter"/>
</dbReference>
<dbReference type="InParanoid" id="A0A0V0QAI0"/>
<dbReference type="SUPFAM" id="SSF143503">
    <property type="entry name" value="PUG domain-like"/>
    <property type="match status" value="1"/>
</dbReference>
<dbReference type="PANTHER" id="PTHR46467:SF1">
    <property type="entry name" value="TETHER CONTAINING UBX DOMAIN FOR GLUT4"/>
    <property type="match status" value="1"/>
</dbReference>
<dbReference type="GO" id="GO:0005634">
    <property type="term" value="C:nucleus"/>
    <property type="evidence" value="ECO:0007669"/>
    <property type="project" value="TreeGrafter"/>
</dbReference>
<keyword evidence="1" id="KW-0175">Coiled coil</keyword>
<dbReference type="GO" id="GO:0006886">
    <property type="term" value="P:intracellular protein transport"/>
    <property type="evidence" value="ECO:0007669"/>
    <property type="project" value="TreeGrafter"/>
</dbReference>
<comment type="caution">
    <text evidence="3">The sequence shown here is derived from an EMBL/GenBank/DDBJ whole genome shotgun (WGS) entry which is preliminary data.</text>
</comment>
<gene>
    <name evidence="3" type="ORF">PPERSA_07445</name>
</gene>
<name>A0A0V0QAI0_PSEPJ</name>
<dbReference type="PROSITE" id="PS50033">
    <property type="entry name" value="UBX"/>
    <property type="match status" value="1"/>
</dbReference>
<dbReference type="PANTHER" id="PTHR46467">
    <property type="entry name" value="TETHER CONTAINING UBX DOMAIN FOR GLUT4"/>
    <property type="match status" value="1"/>
</dbReference>
<dbReference type="AlphaFoldDB" id="A0A0V0QAI0"/>
<dbReference type="SMART" id="SM00580">
    <property type="entry name" value="PUG"/>
    <property type="match status" value="1"/>
</dbReference>
<dbReference type="InterPro" id="IPR018997">
    <property type="entry name" value="PUB_domain"/>
</dbReference>
<keyword evidence="4" id="KW-1185">Reference proteome</keyword>
<dbReference type="Gene3D" id="3.10.20.90">
    <property type="entry name" value="Phosphatidylinositol 3-kinase Catalytic Subunit, Chain A, domain 1"/>
    <property type="match status" value="1"/>
</dbReference>
<accession>A0A0V0QAI0</accession>
<feature type="domain" description="UBX" evidence="2">
    <location>
        <begin position="369"/>
        <end position="447"/>
    </location>
</feature>
<feature type="coiled-coil region" evidence="1">
    <location>
        <begin position="67"/>
        <end position="101"/>
    </location>
</feature>
<dbReference type="Proteomes" id="UP000054937">
    <property type="component" value="Unassembled WGS sequence"/>
</dbReference>